<dbReference type="AlphaFoldDB" id="A0A934R9T4"/>
<dbReference type="CDD" id="cd05379">
    <property type="entry name" value="CAP_bacterial"/>
    <property type="match status" value="1"/>
</dbReference>
<accession>A0A934R9T4</accession>
<dbReference type="EMBL" id="JAENIK010000012">
    <property type="protein sequence ID" value="MBK1817795.1"/>
    <property type="molecule type" value="Genomic_DNA"/>
</dbReference>
<dbReference type="RefSeq" id="WP_200352725.1">
    <property type="nucleotide sequence ID" value="NZ_BAABHZ010000001.1"/>
</dbReference>
<name>A0A934R9T4_9BACT</name>
<dbReference type="Proteomes" id="UP000600139">
    <property type="component" value="Unassembled WGS sequence"/>
</dbReference>
<dbReference type="Gene3D" id="3.40.33.10">
    <property type="entry name" value="CAP"/>
    <property type="match status" value="1"/>
</dbReference>
<protein>
    <submittedName>
        <fullName evidence="2">CAP domain-containing protein</fullName>
    </submittedName>
</protein>
<dbReference type="Pfam" id="PF00188">
    <property type="entry name" value="CAP"/>
    <property type="match status" value="1"/>
</dbReference>
<reference evidence="2" key="1">
    <citation type="submission" date="2021-01" db="EMBL/GenBank/DDBJ databases">
        <title>Modified the classification status of verrucomicrobia.</title>
        <authorList>
            <person name="Feng X."/>
        </authorList>
    </citation>
    <scope>NUCLEOTIDE SEQUENCE</scope>
    <source>
        <strain evidence="2">JCM 18052</strain>
    </source>
</reference>
<gene>
    <name evidence="2" type="ORF">JIN84_19400</name>
</gene>
<sequence length="183" mass="20127">MIAIACTGAFASCASPSPKTARIPVSTTSSKQDPSLTGQLLQEVNSYRRNHGARELQRHAGLDRLAQKHCEFLRQNRGKFGIRGQANVSHMGFDGRALMARQNYNMLTCAENVASTSDTSHGIAPTLVKIWTNSKSHQKNMVDDWTHTGIGIVKDSDGTVFSTQLFGTISYSQMTSRNRFNGY</sequence>
<evidence type="ECO:0000259" key="1">
    <source>
        <dbReference type="Pfam" id="PF00188"/>
    </source>
</evidence>
<evidence type="ECO:0000313" key="3">
    <source>
        <dbReference type="Proteomes" id="UP000600139"/>
    </source>
</evidence>
<dbReference type="PANTHER" id="PTHR31157:SF1">
    <property type="entry name" value="SCP DOMAIN-CONTAINING PROTEIN"/>
    <property type="match status" value="1"/>
</dbReference>
<evidence type="ECO:0000313" key="2">
    <source>
        <dbReference type="EMBL" id="MBK1817795.1"/>
    </source>
</evidence>
<keyword evidence="3" id="KW-1185">Reference proteome</keyword>
<comment type="caution">
    <text evidence="2">The sequence shown here is derived from an EMBL/GenBank/DDBJ whole genome shotgun (WGS) entry which is preliminary data.</text>
</comment>
<dbReference type="InterPro" id="IPR014044">
    <property type="entry name" value="CAP_dom"/>
</dbReference>
<dbReference type="SUPFAM" id="SSF55797">
    <property type="entry name" value="PR-1-like"/>
    <property type="match status" value="1"/>
</dbReference>
<dbReference type="PANTHER" id="PTHR31157">
    <property type="entry name" value="SCP DOMAIN-CONTAINING PROTEIN"/>
    <property type="match status" value="1"/>
</dbReference>
<organism evidence="2 3">
    <name type="scientific">Luteolibacter yonseiensis</name>
    <dbReference type="NCBI Taxonomy" id="1144680"/>
    <lineage>
        <taxon>Bacteria</taxon>
        <taxon>Pseudomonadati</taxon>
        <taxon>Verrucomicrobiota</taxon>
        <taxon>Verrucomicrobiia</taxon>
        <taxon>Verrucomicrobiales</taxon>
        <taxon>Verrucomicrobiaceae</taxon>
        <taxon>Luteolibacter</taxon>
    </lineage>
</organism>
<feature type="domain" description="SCP" evidence="1">
    <location>
        <begin position="41"/>
        <end position="165"/>
    </location>
</feature>
<dbReference type="InterPro" id="IPR035940">
    <property type="entry name" value="CAP_sf"/>
</dbReference>
<proteinExistence type="predicted"/>